<reference evidence="1" key="1">
    <citation type="submission" date="2022-03" db="EMBL/GenBank/DDBJ databases">
        <title>A functionally conserved STORR gene fusion in Papaver species that diverged 16.8 million years ago.</title>
        <authorList>
            <person name="Catania T."/>
        </authorList>
    </citation>
    <scope>NUCLEOTIDE SEQUENCE</scope>
    <source>
        <strain evidence="1">S-191538</strain>
    </source>
</reference>
<accession>A0AA41S5A5</accession>
<keyword evidence="2" id="KW-1185">Reference proteome</keyword>
<proteinExistence type="predicted"/>
<evidence type="ECO:0000313" key="2">
    <source>
        <dbReference type="Proteomes" id="UP001177140"/>
    </source>
</evidence>
<name>A0AA41S5A5_PAPNU</name>
<dbReference type="AlphaFoldDB" id="A0AA41S5A5"/>
<feature type="non-terminal residue" evidence="1">
    <location>
        <position position="52"/>
    </location>
</feature>
<dbReference type="Proteomes" id="UP001177140">
    <property type="component" value="Unassembled WGS sequence"/>
</dbReference>
<sequence>MKTGSSILVVFLSSLICFNVFVVSVVARDTVSLTKDENADEKFLFSKGAGFG</sequence>
<protein>
    <submittedName>
        <fullName evidence="1">Uncharacterized protein</fullName>
    </submittedName>
</protein>
<evidence type="ECO:0000313" key="1">
    <source>
        <dbReference type="EMBL" id="MCL7029774.1"/>
    </source>
</evidence>
<organism evidence="1 2">
    <name type="scientific">Papaver nudicaule</name>
    <name type="common">Iceland poppy</name>
    <dbReference type="NCBI Taxonomy" id="74823"/>
    <lineage>
        <taxon>Eukaryota</taxon>
        <taxon>Viridiplantae</taxon>
        <taxon>Streptophyta</taxon>
        <taxon>Embryophyta</taxon>
        <taxon>Tracheophyta</taxon>
        <taxon>Spermatophyta</taxon>
        <taxon>Magnoliopsida</taxon>
        <taxon>Ranunculales</taxon>
        <taxon>Papaveraceae</taxon>
        <taxon>Papaveroideae</taxon>
        <taxon>Papaver</taxon>
    </lineage>
</organism>
<gene>
    <name evidence="1" type="ORF">MKW94_003432</name>
</gene>
<comment type="caution">
    <text evidence="1">The sequence shown here is derived from an EMBL/GenBank/DDBJ whole genome shotgun (WGS) entry which is preliminary data.</text>
</comment>
<dbReference type="EMBL" id="JAJJMA010094057">
    <property type="protein sequence ID" value="MCL7029774.1"/>
    <property type="molecule type" value="Genomic_DNA"/>
</dbReference>